<keyword evidence="3" id="KW-1185">Reference proteome</keyword>
<accession>A0A0M9BT11</accession>
<feature type="domain" description="ABM" evidence="1">
    <location>
        <begin position="4"/>
        <end position="92"/>
    </location>
</feature>
<proteinExistence type="predicted"/>
<dbReference type="SUPFAM" id="SSF54909">
    <property type="entry name" value="Dimeric alpha+beta barrel"/>
    <property type="match status" value="1"/>
</dbReference>
<evidence type="ECO:0000313" key="3">
    <source>
        <dbReference type="Proteomes" id="UP000037688"/>
    </source>
</evidence>
<reference evidence="2 3" key="1">
    <citation type="submission" date="2015-08" db="EMBL/GenBank/DDBJ databases">
        <title>Draft genome sequence of cellulolytic and xylanolytic Paenibacillus sp. A59, isolated from a decaying forest soil from Patagonia, Argentina.</title>
        <authorList>
            <person name="Ghio S."/>
            <person name="Caceres A.M."/>
            <person name="Talia P."/>
            <person name="Grasso D."/>
            <person name="Campos E."/>
        </authorList>
    </citation>
    <scope>NUCLEOTIDE SEQUENCE [LARGE SCALE GENOMIC DNA]</scope>
    <source>
        <strain evidence="2 3">A59</strain>
    </source>
</reference>
<dbReference type="OrthoDB" id="9806189at2"/>
<name>A0A0M9BT11_9BACL</name>
<dbReference type="InterPro" id="IPR007138">
    <property type="entry name" value="ABM_dom"/>
</dbReference>
<evidence type="ECO:0000259" key="1">
    <source>
        <dbReference type="PROSITE" id="PS51725"/>
    </source>
</evidence>
<sequence>MNVITICAILKAKPGQEEQLRDELIKLIEPSRAEKGCIQYKLHKSLKKKGTYVFYESWADENAILAHMNTKHYQTYLKNTETIIDTMDVYHLENIET</sequence>
<dbReference type="AlphaFoldDB" id="A0A0M9BT11"/>
<dbReference type="InterPro" id="IPR050744">
    <property type="entry name" value="AI-2_Isomerase_LsrG"/>
</dbReference>
<keyword evidence="2" id="KW-0503">Monooxygenase</keyword>
<dbReference type="Gene3D" id="3.30.70.100">
    <property type="match status" value="1"/>
</dbReference>
<evidence type="ECO:0000313" key="2">
    <source>
        <dbReference type="EMBL" id="KOY17562.1"/>
    </source>
</evidence>
<dbReference type="GO" id="GO:0004497">
    <property type="term" value="F:monooxygenase activity"/>
    <property type="evidence" value="ECO:0007669"/>
    <property type="project" value="UniProtKB-KW"/>
</dbReference>
<protein>
    <submittedName>
        <fullName evidence="2">Monooxygenase</fullName>
    </submittedName>
</protein>
<keyword evidence="2" id="KW-0560">Oxidoreductase</keyword>
<organism evidence="2 3">
    <name type="scientific">Paenibacillus xylanivorans</name>
    <dbReference type="NCBI Taxonomy" id="1705561"/>
    <lineage>
        <taxon>Bacteria</taxon>
        <taxon>Bacillati</taxon>
        <taxon>Bacillota</taxon>
        <taxon>Bacilli</taxon>
        <taxon>Bacillales</taxon>
        <taxon>Paenibacillaceae</taxon>
        <taxon>Paenibacillus</taxon>
    </lineage>
</organism>
<dbReference type="InterPro" id="IPR011008">
    <property type="entry name" value="Dimeric_a/b-barrel"/>
</dbReference>
<dbReference type="PATRIC" id="fig|1705561.3.peg.617"/>
<dbReference type="PANTHER" id="PTHR33336:SF3">
    <property type="entry name" value="ABM DOMAIN-CONTAINING PROTEIN"/>
    <property type="match status" value="1"/>
</dbReference>
<dbReference type="PANTHER" id="PTHR33336">
    <property type="entry name" value="QUINOL MONOOXYGENASE YGIN-RELATED"/>
    <property type="match status" value="1"/>
</dbReference>
<dbReference type="RefSeq" id="WP_053779688.1">
    <property type="nucleotide sequence ID" value="NZ_LITU01000036.1"/>
</dbReference>
<dbReference type="GO" id="GO:0005829">
    <property type="term" value="C:cytosol"/>
    <property type="evidence" value="ECO:0007669"/>
    <property type="project" value="TreeGrafter"/>
</dbReference>
<dbReference type="Pfam" id="PF03992">
    <property type="entry name" value="ABM"/>
    <property type="match status" value="1"/>
</dbReference>
<dbReference type="EMBL" id="LITU01000036">
    <property type="protein sequence ID" value="KOY17562.1"/>
    <property type="molecule type" value="Genomic_DNA"/>
</dbReference>
<gene>
    <name evidence="2" type="ORF">AMS66_04685</name>
</gene>
<dbReference type="PROSITE" id="PS51725">
    <property type="entry name" value="ABM"/>
    <property type="match status" value="1"/>
</dbReference>
<comment type="caution">
    <text evidence="2">The sequence shown here is derived from an EMBL/GenBank/DDBJ whole genome shotgun (WGS) entry which is preliminary data.</text>
</comment>
<dbReference type="Proteomes" id="UP000037688">
    <property type="component" value="Unassembled WGS sequence"/>
</dbReference>